<evidence type="ECO:0000256" key="5">
    <source>
        <dbReference type="ARBA" id="ARBA00023004"/>
    </source>
</evidence>
<dbReference type="InterPro" id="IPR001128">
    <property type="entry name" value="Cyt_P450"/>
</dbReference>
<evidence type="ECO:0000256" key="6">
    <source>
        <dbReference type="ARBA" id="ARBA00023033"/>
    </source>
</evidence>
<dbReference type="AlphaFoldDB" id="A0A1B9B9U5"/>
<reference evidence="9" key="1">
    <citation type="submission" date="2016-05" db="EMBL/GenBank/DDBJ databases">
        <authorList>
            <person name="Liu B."/>
            <person name="Wang J."/>
            <person name="Zhu Y."/>
            <person name="Liu G."/>
            <person name="Chen Q."/>
            <person name="Chen Z."/>
            <person name="Lan J."/>
            <person name="Che J."/>
            <person name="Ge C."/>
            <person name="Shi H."/>
            <person name="Pan Z."/>
            <person name="Liu X."/>
        </authorList>
    </citation>
    <scope>NUCLEOTIDE SEQUENCE [LARGE SCALE GENOMIC DNA]</scope>
    <source>
        <strain evidence="9">FJAT-27215</strain>
    </source>
</reference>
<dbReference type="PRINTS" id="PR00385">
    <property type="entry name" value="P450"/>
</dbReference>
<dbReference type="PRINTS" id="PR00359">
    <property type="entry name" value="BP450"/>
</dbReference>
<gene>
    <name evidence="8" type="ORF">A8F95_04070</name>
</gene>
<dbReference type="EMBL" id="MAYT01000001">
    <property type="protein sequence ID" value="OCA92869.1"/>
    <property type="molecule type" value="Genomic_DNA"/>
</dbReference>
<keyword evidence="6 7" id="KW-0503">Monooxygenase</keyword>
<evidence type="ECO:0000256" key="2">
    <source>
        <dbReference type="ARBA" id="ARBA00022617"/>
    </source>
</evidence>
<dbReference type="GO" id="GO:0020037">
    <property type="term" value="F:heme binding"/>
    <property type="evidence" value="ECO:0007669"/>
    <property type="project" value="InterPro"/>
</dbReference>
<dbReference type="PANTHER" id="PTHR46696:SF4">
    <property type="entry name" value="BIOTIN BIOSYNTHESIS CYTOCHROME P450"/>
    <property type="match status" value="1"/>
</dbReference>
<name>A0A1B9B9U5_9BACI</name>
<dbReference type="GO" id="GO:0016705">
    <property type="term" value="F:oxidoreductase activity, acting on paired donors, with incorporation or reduction of molecular oxygen"/>
    <property type="evidence" value="ECO:0007669"/>
    <property type="project" value="InterPro"/>
</dbReference>
<dbReference type="PANTHER" id="PTHR46696">
    <property type="entry name" value="P450, PUTATIVE (EUROFUNG)-RELATED"/>
    <property type="match status" value="1"/>
</dbReference>
<sequence length="407" mass="46716">MANDVKEKQEFREAAFSLSSPECLNNPYPTYEQLRSVHPIYRGMAFKNPGWYVTGYDEALMILKDARFKNRMSLPQTTRKYEALKRVQSDMMLFKNGQDHKRLRLLVSRVFTPDVVESYRSYIEETVHELLNKVQYNYKLDVIADLAFPLASLVIAKIIGIPAEDRHQFREWAVSLIQTIDFTRSRKALIDGNDTTKRLLVYFKELIQKRRQNRKQDLISRLIEEKQQGDKLTDEEILATCILLVIAGHETTVNLISNSILCLLNHSTQLARLKENPSLIDAAVEECLRYESPTQMTARTASEDIEVNGVEIKQGDQVYILLGAANRDSKKFSRPNTLDITRNPNPHLAFGYGTHFCLGSSLARLEAQVAVQTLLQRMDHLQIASPDLQWRKLLGFRALKELPVTFG</sequence>
<evidence type="ECO:0000256" key="7">
    <source>
        <dbReference type="RuleBase" id="RU000461"/>
    </source>
</evidence>
<organism evidence="8 9">
    <name type="scientific">Pseudobacillus wudalianchiensis</name>
    <dbReference type="NCBI Taxonomy" id="1743143"/>
    <lineage>
        <taxon>Bacteria</taxon>
        <taxon>Bacillati</taxon>
        <taxon>Bacillota</taxon>
        <taxon>Bacilli</taxon>
        <taxon>Bacillales</taxon>
        <taxon>Bacillaceae</taxon>
        <taxon>Pseudobacillus</taxon>
    </lineage>
</organism>
<evidence type="ECO:0000256" key="4">
    <source>
        <dbReference type="ARBA" id="ARBA00023002"/>
    </source>
</evidence>
<comment type="similarity">
    <text evidence="1 7">Belongs to the cytochrome P450 family.</text>
</comment>
<dbReference type="InterPro" id="IPR036396">
    <property type="entry name" value="Cyt_P450_sf"/>
</dbReference>
<evidence type="ECO:0000256" key="1">
    <source>
        <dbReference type="ARBA" id="ARBA00010617"/>
    </source>
</evidence>
<keyword evidence="5 7" id="KW-0408">Iron</keyword>
<protein>
    <submittedName>
        <fullName evidence="8">Cytochrome</fullName>
    </submittedName>
</protein>
<proteinExistence type="inferred from homology"/>
<dbReference type="GO" id="GO:0004497">
    <property type="term" value="F:monooxygenase activity"/>
    <property type="evidence" value="ECO:0007669"/>
    <property type="project" value="UniProtKB-KW"/>
</dbReference>
<dbReference type="InterPro" id="IPR002397">
    <property type="entry name" value="Cyt_P450_B"/>
</dbReference>
<dbReference type="Gene3D" id="1.10.630.10">
    <property type="entry name" value="Cytochrome P450"/>
    <property type="match status" value="1"/>
</dbReference>
<dbReference type="RefSeq" id="WP_065409324.1">
    <property type="nucleotide sequence ID" value="NZ_MAYT01000001.1"/>
</dbReference>
<dbReference type="FunFam" id="1.10.630.10:FF:000018">
    <property type="entry name" value="Cytochrome P450 monooxygenase"/>
    <property type="match status" value="1"/>
</dbReference>
<dbReference type="PROSITE" id="PS00086">
    <property type="entry name" value="CYTOCHROME_P450"/>
    <property type="match status" value="1"/>
</dbReference>
<dbReference type="InterPro" id="IPR017972">
    <property type="entry name" value="Cyt_P450_CS"/>
</dbReference>
<keyword evidence="2 7" id="KW-0349">Heme</keyword>
<evidence type="ECO:0000313" key="9">
    <source>
        <dbReference type="Proteomes" id="UP000092578"/>
    </source>
</evidence>
<keyword evidence="3 7" id="KW-0479">Metal-binding</keyword>
<accession>A0A1B9B9U5</accession>
<evidence type="ECO:0000256" key="3">
    <source>
        <dbReference type="ARBA" id="ARBA00022723"/>
    </source>
</evidence>
<keyword evidence="4 7" id="KW-0560">Oxidoreductase</keyword>
<comment type="caution">
    <text evidence="8">The sequence shown here is derived from an EMBL/GenBank/DDBJ whole genome shotgun (WGS) entry which is preliminary data.</text>
</comment>
<keyword evidence="9" id="KW-1185">Reference proteome</keyword>
<dbReference type="CDD" id="cd20625">
    <property type="entry name" value="CYP164-like"/>
    <property type="match status" value="1"/>
</dbReference>
<dbReference type="SUPFAM" id="SSF48264">
    <property type="entry name" value="Cytochrome P450"/>
    <property type="match status" value="1"/>
</dbReference>
<dbReference type="Proteomes" id="UP000092578">
    <property type="component" value="Unassembled WGS sequence"/>
</dbReference>
<dbReference type="Pfam" id="PF00067">
    <property type="entry name" value="p450"/>
    <property type="match status" value="1"/>
</dbReference>
<dbReference type="GO" id="GO:0005506">
    <property type="term" value="F:iron ion binding"/>
    <property type="evidence" value="ECO:0007669"/>
    <property type="project" value="InterPro"/>
</dbReference>
<evidence type="ECO:0000313" key="8">
    <source>
        <dbReference type="EMBL" id="OCA92869.1"/>
    </source>
</evidence>